<sequence length="246" mass="26800">MSTPRPLLLYDANDGIFATPAAYNLSSTKTAIQVRAAVFKRPAFSTPRNCMAQCTFGSPHLCLVPRYDLQVLVPVNQGKPLLGATCDIIDKPYSGDPAKYRFKYGNEFYGPLGWVPQAKVIAPTPPAVNVTAPECFAACDLDPSCWVATSFLRNATCLHFPMASSEDKVMAEAQVWWLWEARKGFKLEESGLVGVQNLTQVVAKAHLEKGVDDEPSSGRRVSACVGSLRVLMSLVVIAVILVRLPL</sequence>
<gene>
    <name evidence="1" type="ORF">BCR44DRAFT_1429485</name>
</gene>
<evidence type="ECO:0000313" key="2">
    <source>
        <dbReference type="Proteomes" id="UP000193411"/>
    </source>
</evidence>
<dbReference type="EMBL" id="MCFL01000010">
    <property type="protein sequence ID" value="ORZ38050.1"/>
    <property type="molecule type" value="Genomic_DNA"/>
</dbReference>
<proteinExistence type="predicted"/>
<evidence type="ECO:0008006" key="3">
    <source>
        <dbReference type="Google" id="ProtNLM"/>
    </source>
</evidence>
<dbReference type="Proteomes" id="UP000193411">
    <property type="component" value="Unassembled WGS sequence"/>
</dbReference>
<reference evidence="1 2" key="1">
    <citation type="submission" date="2016-07" db="EMBL/GenBank/DDBJ databases">
        <title>Pervasive Adenine N6-methylation of Active Genes in Fungi.</title>
        <authorList>
            <consortium name="DOE Joint Genome Institute"/>
            <person name="Mondo S.J."/>
            <person name="Dannebaum R.O."/>
            <person name="Kuo R.C."/>
            <person name="Labutti K."/>
            <person name="Haridas S."/>
            <person name="Kuo A."/>
            <person name="Salamov A."/>
            <person name="Ahrendt S.R."/>
            <person name="Lipzen A."/>
            <person name="Sullivan W."/>
            <person name="Andreopoulos W.B."/>
            <person name="Clum A."/>
            <person name="Lindquist E."/>
            <person name="Daum C."/>
            <person name="Ramamoorthy G.K."/>
            <person name="Gryganskyi A."/>
            <person name="Culley D."/>
            <person name="Magnuson J.K."/>
            <person name="James T.Y."/>
            <person name="O'Malley M.A."/>
            <person name="Stajich J.E."/>
            <person name="Spatafora J.W."/>
            <person name="Visel A."/>
            <person name="Grigoriev I.V."/>
        </authorList>
    </citation>
    <scope>NUCLEOTIDE SEQUENCE [LARGE SCALE GENOMIC DNA]</scope>
    <source>
        <strain evidence="1 2">PL171</strain>
    </source>
</reference>
<protein>
    <recommendedName>
        <fullName evidence="3">Apple domain-containing protein</fullName>
    </recommendedName>
</protein>
<evidence type="ECO:0000313" key="1">
    <source>
        <dbReference type="EMBL" id="ORZ38050.1"/>
    </source>
</evidence>
<comment type="caution">
    <text evidence="1">The sequence shown here is derived from an EMBL/GenBank/DDBJ whole genome shotgun (WGS) entry which is preliminary data.</text>
</comment>
<name>A0A1Y2HTY2_9FUNG</name>
<dbReference type="AlphaFoldDB" id="A0A1Y2HTY2"/>
<accession>A0A1Y2HTY2</accession>
<keyword evidence="2" id="KW-1185">Reference proteome</keyword>
<organism evidence="1 2">
    <name type="scientific">Catenaria anguillulae PL171</name>
    <dbReference type="NCBI Taxonomy" id="765915"/>
    <lineage>
        <taxon>Eukaryota</taxon>
        <taxon>Fungi</taxon>
        <taxon>Fungi incertae sedis</taxon>
        <taxon>Blastocladiomycota</taxon>
        <taxon>Blastocladiomycetes</taxon>
        <taxon>Blastocladiales</taxon>
        <taxon>Catenariaceae</taxon>
        <taxon>Catenaria</taxon>
    </lineage>
</organism>